<dbReference type="EMBL" id="KN826000">
    <property type="protein sequence ID" value="KIK80519.1"/>
    <property type="molecule type" value="Genomic_DNA"/>
</dbReference>
<dbReference type="InParanoid" id="A0A0D0DGT8"/>
<accession>A0A0D0DGT8</accession>
<gene>
    <name evidence="1" type="ORF">PAXRUDRAFT_15744</name>
</gene>
<dbReference type="HOGENOM" id="CLU_178702_0_0_1"/>
<reference evidence="1 2" key="1">
    <citation type="submission" date="2014-04" db="EMBL/GenBank/DDBJ databases">
        <authorList>
            <consortium name="DOE Joint Genome Institute"/>
            <person name="Kuo A."/>
            <person name="Kohler A."/>
            <person name="Jargeat P."/>
            <person name="Nagy L.G."/>
            <person name="Floudas D."/>
            <person name="Copeland A."/>
            <person name="Barry K.W."/>
            <person name="Cichocki N."/>
            <person name="Veneault-Fourrey C."/>
            <person name="LaButti K."/>
            <person name="Lindquist E.A."/>
            <person name="Lipzen A."/>
            <person name="Lundell T."/>
            <person name="Morin E."/>
            <person name="Murat C."/>
            <person name="Sun H."/>
            <person name="Tunlid A."/>
            <person name="Henrissat B."/>
            <person name="Grigoriev I.V."/>
            <person name="Hibbett D.S."/>
            <person name="Martin F."/>
            <person name="Nordberg H.P."/>
            <person name="Cantor M.N."/>
            <person name="Hua S.X."/>
        </authorList>
    </citation>
    <scope>NUCLEOTIDE SEQUENCE [LARGE SCALE GENOMIC DNA]</scope>
    <source>
        <strain evidence="1 2">Ve08.2h10</strain>
    </source>
</reference>
<dbReference type="OrthoDB" id="2668145at2759"/>
<keyword evidence="2" id="KW-1185">Reference proteome</keyword>
<proteinExistence type="predicted"/>
<sequence length="103" mass="11773">MSANSNSLTAAIPTLNGLNYLTWAPKMTNFLQASGLNWVLRKTCPKETEEGAKQVNIDKWDNTNDHALRHILLKMYTHLSSRYQGYGMAKEVWDFMISVPKRV</sequence>
<evidence type="ECO:0000313" key="1">
    <source>
        <dbReference type="EMBL" id="KIK80519.1"/>
    </source>
</evidence>
<dbReference type="STRING" id="930991.A0A0D0DGT8"/>
<dbReference type="AlphaFoldDB" id="A0A0D0DGT8"/>
<organism evidence="1 2">
    <name type="scientific">Paxillus rubicundulus Ve08.2h10</name>
    <dbReference type="NCBI Taxonomy" id="930991"/>
    <lineage>
        <taxon>Eukaryota</taxon>
        <taxon>Fungi</taxon>
        <taxon>Dikarya</taxon>
        <taxon>Basidiomycota</taxon>
        <taxon>Agaricomycotina</taxon>
        <taxon>Agaricomycetes</taxon>
        <taxon>Agaricomycetidae</taxon>
        <taxon>Boletales</taxon>
        <taxon>Paxilineae</taxon>
        <taxon>Paxillaceae</taxon>
        <taxon>Paxillus</taxon>
    </lineage>
</organism>
<reference evidence="2" key="2">
    <citation type="submission" date="2015-01" db="EMBL/GenBank/DDBJ databases">
        <title>Evolutionary Origins and Diversification of the Mycorrhizal Mutualists.</title>
        <authorList>
            <consortium name="DOE Joint Genome Institute"/>
            <consortium name="Mycorrhizal Genomics Consortium"/>
            <person name="Kohler A."/>
            <person name="Kuo A."/>
            <person name="Nagy L.G."/>
            <person name="Floudas D."/>
            <person name="Copeland A."/>
            <person name="Barry K.W."/>
            <person name="Cichocki N."/>
            <person name="Veneault-Fourrey C."/>
            <person name="LaButti K."/>
            <person name="Lindquist E.A."/>
            <person name="Lipzen A."/>
            <person name="Lundell T."/>
            <person name="Morin E."/>
            <person name="Murat C."/>
            <person name="Riley R."/>
            <person name="Ohm R."/>
            <person name="Sun H."/>
            <person name="Tunlid A."/>
            <person name="Henrissat B."/>
            <person name="Grigoriev I.V."/>
            <person name="Hibbett D.S."/>
            <person name="Martin F."/>
        </authorList>
    </citation>
    <scope>NUCLEOTIDE SEQUENCE [LARGE SCALE GENOMIC DNA]</scope>
    <source>
        <strain evidence="2">Ve08.2h10</strain>
    </source>
</reference>
<dbReference type="Proteomes" id="UP000054538">
    <property type="component" value="Unassembled WGS sequence"/>
</dbReference>
<evidence type="ECO:0008006" key="3">
    <source>
        <dbReference type="Google" id="ProtNLM"/>
    </source>
</evidence>
<protein>
    <recommendedName>
        <fullName evidence="3">DUF4219 domain-containing protein</fullName>
    </recommendedName>
</protein>
<name>A0A0D0DGT8_9AGAM</name>
<evidence type="ECO:0000313" key="2">
    <source>
        <dbReference type="Proteomes" id="UP000054538"/>
    </source>
</evidence>